<dbReference type="Gene3D" id="2.30.110.40">
    <property type="entry name" value="Phage tail tube protein"/>
    <property type="match status" value="1"/>
</dbReference>
<dbReference type="InterPro" id="IPR018989">
    <property type="entry name" value="DUF2001"/>
</dbReference>
<sequence length="148" mass="16491">MSFHAKNTISGKEGRLFLDGEEMAYIKSLEANIEKQKSEVNIMGRRMTGHKTTGATGTGTATFYKVTSRFARIMMNYVKKGEDPYFTLQAVLDDKSSGRGTERVTLFDVNFDSAKIAGLDVDSEALEEEVPFTFEDFDIPESLSDSFS</sequence>
<dbReference type="EMBL" id="LILD01000001">
    <property type="protein sequence ID" value="KOO39889.1"/>
    <property type="molecule type" value="Genomic_DNA"/>
</dbReference>
<name>A0A0M0KM41_ALKHA</name>
<dbReference type="InterPro" id="IPR038628">
    <property type="entry name" value="XkdM-like_sf"/>
</dbReference>
<protein>
    <submittedName>
        <fullName evidence="1">Phage portal protein</fullName>
    </submittedName>
</protein>
<reference evidence="1" key="1">
    <citation type="submission" date="2015-08" db="EMBL/GenBank/DDBJ databases">
        <title>Complete DNA Sequence of Pseudomonas syringae pv. actinidiae, the Causal Agent of Kiwifruit Canker Disease.</title>
        <authorList>
            <person name="Rikkerink E.H.A."/>
            <person name="Fineran P.C."/>
        </authorList>
    </citation>
    <scope>NUCLEOTIDE SEQUENCE</scope>
    <source>
        <strain evidence="1">DSM 13666</strain>
    </source>
</reference>
<dbReference type="PATRIC" id="fig|136160.3.peg.3325"/>
<proteinExistence type="predicted"/>
<dbReference type="Pfam" id="PF09393">
    <property type="entry name" value="DUF2001"/>
    <property type="match status" value="1"/>
</dbReference>
<dbReference type="RefSeq" id="WP_053431738.1">
    <property type="nucleotide sequence ID" value="NZ_LILD02000002.1"/>
</dbReference>
<dbReference type="SUPFAM" id="SSF69279">
    <property type="entry name" value="Phage tail proteins"/>
    <property type="match status" value="1"/>
</dbReference>
<gene>
    <name evidence="1" type="ORF">AMD02_14310</name>
</gene>
<comment type="caution">
    <text evidence="1">The sequence shown here is derived from an EMBL/GenBank/DDBJ whole genome shotgun (WGS) entry which is preliminary data.</text>
</comment>
<dbReference type="AlphaFoldDB" id="A0A0M0KM41"/>
<accession>A0A0M0KM41</accession>
<evidence type="ECO:0000313" key="1">
    <source>
        <dbReference type="EMBL" id="KOO39889.1"/>
    </source>
</evidence>
<organism evidence="1">
    <name type="scientific">Halalkalibacterium halodurans</name>
    <name type="common">Bacillus halodurans</name>
    <dbReference type="NCBI Taxonomy" id="86665"/>
    <lineage>
        <taxon>Bacteria</taxon>
        <taxon>Bacillati</taxon>
        <taxon>Bacillota</taxon>
        <taxon>Bacilli</taxon>
        <taxon>Bacillales</taxon>
        <taxon>Bacillaceae</taxon>
        <taxon>Halalkalibacterium (ex Joshi et al. 2022)</taxon>
    </lineage>
</organism>